<name>A0A420Y310_9PEZI</name>
<feature type="region of interest" description="Disordered" evidence="1">
    <location>
        <begin position="1"/>
        <end position="63"/>
    </location>
</feature>
<gene>
    <name evidence="2" type="ORF">DL546_004878</name>
</gene>
<protein>
    <submittedName>
        <fullName evidence="2">Uncharacterized protein</fullName>
    </submittedName>
</protein>
<dbReference type="EMBL" id="QVQW01000059">
    <property type="protein sequence ID" value="RKU42263.1"/>
    <property type="molecule type" value="Genomic_DNA"/>
</dbReference>
<organism evidence="2 3">
    <name type="scientific">Coniochaeta pulveracea</name>
    <dbReference type="NCBI Taxonomy" id="177199"/>
    <lineage>
        <taxon>Eukaryota</taxon>
        <taxon>Fungi</taxon>
        <taxon>Dikarya</taxon>
        <taxon>Ascomycota</taxon>
        <taxon>Pezizomycotina</taxon>
        <taxon>Sordariomycetes</taxon>
        <taxon>Sordariomycetidae</taxon>
        <taxon>Coniochaetales</taxon>
        <taxon>Coniochaetaceae</taxon>
        <taxon>Coniochaeta</taxon>
    </lineage>
</organism>
<evidence type="ECO:0000313" key="2">
    <source>
        <dbReference type="EMBL" id="RKU42263.1"/>
    </source>
</evidence>
<feature type="compositionally biased region" description="Acidic residues" evidence="1">
    <location>
        <begin position="47"/>
        <end position="63"/>
    </location>
</feature>
<comment type="caution">
    <text evidence="2">The sequence shown here is derived from an EMBL/GenBank/DDBJ whole genome shotgun (WGS) entry which is preliminary data.</text>
</comment>
<dbReference type="AlphaFoldDB" id="A0A420Y310"/>
<dbReference type="Proteomes" id="UP000275385">
    <property type="component" value="Unassembled WGS sequence"/>
</dbReference>
<reference evidence="2 3" key="1">
    <citation type="submission" date="2018-08" db="EMBL/GenBank/DDBJ databases">
        <title>Draft genome of the lignicolous fungus Coniochaeta pulveracea.</title>
        <authorList>
            <person name="Borstlap C.J."/>
            <person name="De Witt R.N."/>
            <person name="Botha A."/>
            <person name="Volschenk H."/>
        </authorList>
    </citation>
    <scope>NUCLEOTIDE SEQUENCE [LARGE SCALE GENOMIC DNA]</scope>
    <source>
        <strain evidence="2 3">CAB683</strain>
    </source>
</reference>
<sequence length="107" mass="11365">MESISLGSFSHTGSSGRSEAVLSKSDSALEEEEEVDNALAVGQENYDASDEGEEDDDALAREEEDVEALKVAEHGTTKKEPVEALVRDDAGLDESGESFASAAEWQA</sequence>
<evidence type="ECO:0000313" key="3">
    <source>
        <dbReference type="Proteomes" id="UP000275385"/>
    </source>
</evidence>
<feature type="compositionally biased region" description="Polar residues" evidence="1">
    <location>
        <begin position="1"/>
        <end position="17"/>
    </location>
</feature>
<accession>A0A420Y310</accession>
<evidence type="ECO:0000256" key="1">
    <source>
        <dbReference type="SAM" id="MobiDB-lite"/>
    </source>
</evidence>
<keyword evidence="3" id="KW-1185">Reference proteome</keyword>
<proteinExistence type="predicted"/>